<dbReference type="STRING" id="356660.SAMN05444336_10250"/>
<dbReference type="AlphaFoldDB" id="A0A1H2VF38"/>
<gene>
    <name evidence="2" type="ORF">SAMN05444336_10250</name>
</gene>
<evidence type="ECO:0000313" key="2">
    <source>
        <dbReference type="EMBL" id="SDW66953.1"/>
    </source>
</evidence>
<dbReference type="InterPro" id="IPR003673">
    <property type="entry name" value="CoA-Trfase_fam_III"/>
</dbReference>
<proteinExistence type="predicted"/>
<reference evidence="2 3" key="1">
    <citation type="submission" date="2016-10" db="EMBL/GenBank/DDBJ databases">
        <authorList>
            <person name="de Groot N.N."/>
        </authorList>
    </citation>
    <scope>NUCLEOTIDE SEQUENCE [LARGE SCALE GENOMIC DNA]</scope>
    <source>
        <strain evidence="2 3">DSM 17890</strain>
    </source>
</reference>
<evidence type="ECO:0000313" key="3">
    <source>
        <dbReference type="Proteomes" id="UP000199118"/>
    </source>
</evidence>
<dbReference type="RefSeq" id="WP_092680336.1">
    <property type="nucleotide sequence ID" value="NZ_FNMZ01000002.1"/>
</dbReference>
<keyword evidence="3" id="KW-1185">Reference proteome</keyword>
<dbReference type="InterPro" id="IPR044855">
    <property type="entry name" value="CoA-Trfase_III_dom3_sf"/>
</dbReference>
<dbReference type="Pfam" id="PF02515">
    <property type="entry name" value="CoA_transf_3"/>
    <property type="match status" value="1"/>
</dbReference>
<dbReference type="SUPFAM" id="SSF89796">
    <property type="entry name" value="CoA-transferase family III (CaiB/BaiF)"/>
    <property type="match status" value="1"/>
</dbReference>
<dbReference type="PANTHER" id="PTHR48228">
    <property type="entry name" value="SUCCINYL-COA--D-CITRAMALATE COA-TRANSFERASE"/>
    <property type="match status" value="1"/>
</dbReference>
<dbReference type="Gene3D" id="3.30.1540.10">
    <property type="entry name" value="formyl-coa transferase, domain 3"/>
    <property type="match status" value="1"/>
</dbReference>
<sequence length="432" mass="45850">MTDEAPARTGFLSPYRVLDLSDHRGLIAGRMFAQLGADVVQIEPPQGSNGRKVGPFDDRGRSMHWESYAAGKRSLVLDPDAPGDRETLLALVAKADFVFESRGPNEPSRLTPDEIAAANPAIIHMIATPYGMTGPKADYAESDLVLWASGGPLAPTAMMGGTPTRISVPQAWTHASADAVGGGLIAHFARMRSGKGQLVSTSAQRSATQSTLSGSLADVVGQPDFSLRPRYTGSKKPLDLSGSGARTQRSKWPSKDGLLEIHLAIGPATGRFTNNFMKLLIDRGALSPEFHDWDWGTIHHRIMADEIDDDDLERVREEVGVFLLELGHEEAVQLAIERKLLLAPVSTVKDLVESPHEAARDFFDVAKGSDGAPVTLPGPFAMTEAPGFMRGVGAPALGAHSEAVLTEWLGSAGRASAAPAAAAAPTMEGAVR</sequence>
<dbReference type="Proteomes" id="UP000199118">
    <property type="component" value="Unassembled WGS sequence"/>
</dbReference>
<dbReference type="EMBL" id="FNMZ01000002">
    <property type="protein sequence ID" value="SDW66953.1"/>
    <property type="molecule type" value="Genomic_DNA"/>
</dbReference>
<dbReference type="InterPro" id="IPR050509">
    <property type="entry name" value="CoA-transferase_III"/>
</dbReference>
<dbReference type="PANTHER" id="PTHR48228:SF5">
    <property type="entry name" value="ALPHA-METHYLACYL-COA RACEMASE"/>
    <property type="match status" value="1"/>
</dbReference>
<name>A0A1H2VF38_9RHOB</name>
<dbReference type="Gene3D" id="3.40.50.10540">
    <property type="entry name" value="Crotonobetainyl-coa:carnitine coa-transferase, domain 1"/>
    <property type="match status" value="1"/>
</dbReference>
<feature type="region of interest" description="Disordered" evidence="1">
    <location>
        <begin position="227"/>
        <end position="251"/>
    </location>
</feature>
<evidence type="ECO:0000256" key="1">
    <source>
        <dbReference type="SAM" id="MobiDB-lite"/>
    </source>
</evidence>
<dbReference type="OrthoDB" id="7208981at2"/>
<dbReference type="InterPro" id="IPR023606">
    <property type="entry name" value="CoA-Trfase_III_dom_1_sf"/>
</dbReference>
<keyword evidence="2" id="KW-0808">Transferase</keyword>
<organism evidence="2 3">
    <name type="scientific">Albimonas donghaensis</name>
    <dbReference type="NCBI Taxonomy" id="356660"/>
    <lineage>
        <taxon>Bacteria</taxon>
        <taxon>Pseudomonadati</taxon>
        <taxon>Pseudomonadota</taxon>
        <taxon>Alphaproteobacteria</taxon>
        <taxon>Rhodobacterales</taxon>
        <taxon>Paracoccaceae</taxon>
        <taxon>Albimonas</taxon>
    </lineage>
</organism>
<dbReference type="GO" id="GO:0016740">
    <property type="term" value="F:transferase activity"/>
    <property type="evidence" value="ECO:0007669"/>
    <property type="project" value="UniProtKB-KW"/>
</dbReference>
<accession>A0A1H2VF38</accession>
<protein>
    <submittedName>
        <fullName evidence="2">Benzylsuccinate CoA-transferase BbsE subunit</fullName>
    </submittedName>
</protein>